<protein>
    <submittedName>
        <fullName evidence="1">Uncharacterized protein</fullName>
    </submittedName>
</protein>
<accession>A0AAV5GBQ5</accession>
<evidence type="ECO:0000313" key="2">
    <source>
        <dbReference type="Proteomes" id="UP001054925"/>
    </source>
</evidence>
<sequence length="98" mass="11351">MRFELQREKCNLARSKHEFKAAGILASEGEDDVGFFYFAELEVSVPETKRRFDFVTLDEIHALKSIFRTLRSTARAEIKLERRELEARPNSATEGEIT</sequence>
<dbReference type="AlphaFoldDB" id="A0AAV5GBQ5"/>
<organism evidence="1 2">
    <name type="scientific">Corynebacterium ammoniagenes</name>
    <name type="common">Brevibacterium ammoniagenes</name>
    <dbReference type="NCBI Taxonomy" id="1697"/>
    <lineage>
        <taxon>Bacteria</taxon>
        <taxon>Bacillati</taxon>
        <taxon>Actinomycetota</taxon>
        <taxon>Actinomycetes</taxon>
        <taxon>Mycobacteriales</taxon>
        <taxon>Corynebacteriaceae</taxon>
        <taxon>Corynebacterium</taxon>
    </lineage>
</organism>
<name>A0AAV5GBQ5_CORAM</name>
<reference evidence="1" key="1">
    <citation type="submission" date="2021-12" db="EMBL/GenBank/DDBJ databases">
        <title>Draft genome sequence of Corynebacterium ammoniagenes strain T-723.</title>
        <authorList>
            <person name="Matsuzawa M."/>
            <person name="Hiratani M."/>
            <person name="Abe I."/>
            <person name="Tsuji Y."/>
            <person name="Nakamura J."/>
        </authorList>
    </citation>
    <scope>NUCLEOTIDE SEQUENCE</scope>
    <source>
        <strain evidence="1">T-723</strain>
    </source>
</reference>
<dbReference type="Proteomes" id="UP001054925">
    <property type="component" value="Unassembled WGS sequence"/>
</dbReference>
<comment type="caution">
    <text evidence="1">The sequence shown here is derived from an EMBL/GenBank/DDBJ whole genome shotgun (WGS) entry which is preliminary data.</text>
</comment>
<gene>
    <name evidence="1" type="ORF">CAT723_14250</name>
</gene>
<evidence type="ECO:0000313" key="1">
    <source>
        <dbReference type="EMBL" id="GJN42946.1"/>
    </source>
</evidence>
<dbReference type="EMBL" id="BQKK01000002">
    <property type="protein sequence ID" value="GJN42946.1"/>
    <property type="molecule type" value="Genomic_DNA"/>
</dbReference>
<proteinExistence type="predicted"/>